<evidence type="ECO:0000256" key="1">
    <source>
        <dbReference type="SAM" id="MobiDB-lite"/>
    </source>
</evidence>
<sequence length="194" mass="21747">MTTKGRAFTNSKSALVDDDGENGLVRHYKWNSSEQGVRLQRQLSSLSSCRSAKRASEMVSHRLDPMYLMSGSKVALQNRYGIDENEMRRLHEMTQIREGLLSDLKKMKFPYGARAPKHVVQRTIKHRPAIDDTPRPDEDNQASKVPLDPTKTAMAHPSTPASDPADEPASQQREERPPSEHTEDEGSVHSAATE</sequence>
<organism evidence="2 3">
    <name type="scientific">Elysia marginata</name>
    <dbReference type="NCBI Taxonomy" id="1093978"/>
    <lineage>
        <taxon>Eukaryota</taxon>
        <taxon>Metazoa</taxon>
        <taxon>Spiralia</taxon>
        <taxon>Lophotrochozoa</taxon>
        <taxon>Mollusca</taxon>
        <taxon>Gastropoda</taxon>
        <taxon>Heterobranchia</taxon>
        <taxon>Euthyneura</taxon>
        <taxon>Panpulmonata</taxon>
        <taxon>Sacoglossa</taxon>
        <taxon>Placobranchoidea</taxon>
        <taxon>Plakobranchidae</taxon>
        <taxon>Elysia</taxon>
    </lineage>
</organism>
<reference evidence="2 3" key="1">
    <citation type="journal article" date="2021" name="Elife">
        <title>Chloroplast acquisition without the gene transfer in kleptoplastic sea slugs, Plakobranchus ocellatus.</title>
        <authorList>
            <person name="Maeda T."/>
            <person name="Takahashi S."/>
            <person name="Yoshida T."/>
            <person name="Shimamura S."/>
            <person name="Takaki Y."/>
            <person name="Nagai Y."/>
            <person name="Toyoda A."/>
            <person name="Suzuki Y."/>
            <person name="Arimoto A."/>
            <person name="Ishii H."/>
            <person name="Satoh N."/>
            <person name="Nishiyama T."/>
            <person name="Hasebe M."/>
            <person name="Maruyama T."/>
            <person name="Minagawa J."/>
            <person name="Obokata J."/>
            <person name="Shigenobu S."/>
        </authorList>
    </citation>
    <scope>NUCLEOTIDE SEQUENCE [LARGE SCALE GENOMIC DNA]</scope>
</reference>
<dbReference type="AlphaFoldDB" id="A0AAV4GDE7"/>
<protein>
    <submittedName>
        <fullName evidence="2">Neurofilament medium polypeptide-like</fullName>
    </submittedName>
</protein>
<evidence type="ECO:0000313" key="2">
    <source>
        <dbReference type="EMBL" id="GFR83432.1"/>
    </source>
</evidence>
<feature type="compositionally biased region" description="Basic and acidic residues" evidence="1">
    <location>
        <begin position="172"/>
        <end position="187"/>
    </location>
</feature>
<feature type="compositionally biased region" description="Basic residues" evidence="1">
    <location>
        <begin position="118"/>
        <end position="127"/>
    </location>
</feature>
<dbReference type="Proteomes" id="UP000762676">
    <property type="component" value="Unassembled WGS sequence"/>
</dbReference>
<name>A0AAV4GDE7_9GAST</name>
<accession>A0AAV4GDE7</accession>
<gene>
    <name evidence="2" type="ORF">ElyMa_004124100</name>
</gene>
<dbReference type="EMBL" id="BMAT01008376">
    <property type="protein sequence ID" value="GFR83432.1"/>
    <property type="molecule type" value="Genomic_DNA"/>
</dbReference>
<keyword evidence="3" id="KW-1185">Reference proteome</keyword>
<evidence type="ECO:0000313" key="3">
    <source>
        <dbReference type="Proteomes" id="UP000762676"/>
    </source>
</evidence>
<feature type="compositionally biased region" description="Basic and acidic residues" evidence="1">
    <location>
        <begin position="128"/>
        <end position="138"/>
    </location>
</feature>
<proteinExistence type="predicted"/>
<comment type="caution">
    <text evidence="2">The sequence shown here is derived from an EMBL/GenBank/DDBJ whole genome shotgun (WGS) entry which is preliminary data.</text>
</comment>
<feature type="region of interest" description="Disordered" evidence="1">
    <location>
        <begin position="118"/>
        <end position="194"/>
    </location>
</feature>